<organism evidence="2 3">
    <name type="scientific">Mycena metata</name>
    <dbReference type="NCBI Taxonomy" id="1033252"/>
    <lineage>
        <taxon>Eukaryota</taxon>
        <taxon>Fungi</taxon>
        <taxon>Dikarya</taxon>
        <taxon>Basidiomycota</taxon>
        <taxon>Agaricomycotina</taxon>
        <taxon>Agaricomycetes</taxon>
        <taxon>Agaricomycetidae</taxon>
        <taxon>Agaricales</taxon>
        <taxon>Marasmiineae</taxon>
        <taxon>Mycenaceae</taxon>
        <taxon>Mycena</taxon>
    </lineage>
</organism>
<protein>
    <submittedName>
        <fullName evidence="2">Uncharacterized protein</fullName>
    </submittedName>
</protein>
<name>A0AAD7IHV2_9AGAR</name>
<dbReference type="AlphaFoldDB" id="A0AAD7IHV2"/>
<reference evidence="2" key="1">
    <citation type="submission" date="2023-03" db="EMBL/GenBank/DDBJ databases">
        <title>Massive genome expansion in bonnet fungi (Mycena s.s.) driven by repeated elements and novel gene families across ecological guilds.</title>
        <authorList>
            <consortium name="Lawrence Berkeley National Laboratory"/>
            <person name="Harder C.B."/>
            <person name="Miyauchi S."/>
            <person name="Viragh M."/>
            <person name="Kuo A."/>
            <person name="Thoen E."/>
            <person name="Andreopoulos B."/>
            <person name="Lu D."/>
            <person name="Skrede I."/>
            <person name="Drula E."/>
            <person name="Henrissat B."/>
            <person name="Morin E."/>
            <person name="Kohler A."/>
            <person name="Barry K."/>
            <person name="LaButti K."/>
            <person name="Morin E."/>
            <person name="Salamov A."/>
            <person name="Lipzen A."/>
            <person name="Mereny Z."/>
            <person name="Hegedus B."/>
            <person name="Baldrian P."/>
            <person name="Stursova M."/>
            <person name="Weitz H."/>
            <person name="Taylor A."/>
            <person name="Grigoriev I.V."/>
            <person name="Nagy L.G."/>
            <person name="Martin F."/>
            <person name="Kauserud H."/>
        </authorList>
    </citation>
    <scope>NUCLEOTIDE SEQUENCE</scope>
    <source>
        <strain evidence="2">CBHHK182m</strain>
    </source>
</reference>
<proteinExistence type="predicted"/>
<feature type="region of interest" description="Disordered" evidence="1">
    <location>
        <begin position="71"/>
        <end position="109"/>
    </location>
</feature>
<dbReference type="EMBL" id="JARKIB010000095">
    <property type="protein sequence ID" value="KAJ7742241.1"/>
    <property type="molecule type" value="Genomic_DNA"/>
</dbReference>
<keyword evidence="3" id="KW-1185">Reference proteome</keyword>
<dbReference type="Proteomes" id="UP001215598">
    <property type="component" value="Unassembled WGS sequence"/>
</dbReference>
<comment type="caution">
    <text evidence="2">The sequence shown here is derived from an EMBL/GenBank/DDBJ whole genome shotgun (WGS) entry which is preliminary data.</text>
</comment>
<evidence type="ECO:0000256" key="1">
    <source>
        <dbReference type="SAM" id="MobiDB-lite"/>
    </source>
</evidence>
<evidence type="ECO:0000313" key="3">
    <source>
        <dbReference type="Proteomes" id="UP001215598"/>
    </source>
</evidence>
<sequence>MCSMQKWGGSQNLGVIGRKWKSQWKVEELAKGKSAAELGHPDLGGLSKRWVVNPQTRCLPSVYTRSAPLRVGGPDPWSAKNTVVKRKEKAQTGDVPTDHRAGSTGSLHVVLPSLDSPAELMDSKARAESSYTPVSVELINLMPTPSHPLETLTGFIKSSQQK</sequence>
<evidence type="ECO:0000313" key="2">
    <source>
        <dbReference type="EMBL" id="KAJ7742241.1"/>
    </source>
</evidence>
<accession>A0AAD7IHV2</accession>
<gene>
    <name evidence="2" type="ORF">B0H16DRAFT_1693805</name>
</gene>